<protein>
    <submittedName>
        <fullName evidence="2">Uncharacterized protein</fullName>
    </submittedName>
</protein>
<accession>B1WVQ4</accession>
<name>B1WVQ4_CROS5</name>
<evidence type="ECO:0000313" key="2">
    <source>
        <dbReference type="EMBL" id="ACB50641.1"/>
    </source>
</evidence>
<proteinExistence type="predicted"/>
<dbReference type="STRING" id="43989.cce_1291"/>
<dbReference type="eggNOG" id="ENOG5030R28">
    <property type="taxonomic scope" value="Bacteria"/>
</dbReference>
<evidence type="ECO:0000313" key="3">
    <source>
        <dbReference type="Proteomes" id="UP000001203"/>
    </source>
</evidence>
<feature type="transmembrane region" description="Helical" evidence="1">
    <location>
        <begin position="6"/>
        <end position="24"/>
    </location>
</feature>
<gene>
    <name evidence="2" type="ordered locus">cce_1291</name>
</gene>
<dbReference type="EMBL" id="CP000806">
    <property type="protein sequence ID" value="ACB50641.1"/>
    <property type="molecule type" value="Genomic_DNA"/>
</dbReference>
<dbReference type="Proteomes" id="UP000001203">
    <property type="component" value="Chromosome circular"/>
</dbReference>
<reference evidence="2 3" key="1">
    <citation type="journal article" date="2008" name="Proc. Natl. Acad. Sci. U.S.A.">
        <title>The genome of Cyanothece 51142, a unicellular diazotrophic cyanobacterium important in the marine nitrogen cycle.</title>
        <authorList>
            <person name="Welsh E.A."/>
            <person name="Liberton M."/>
            <person name="Stoeckel J."/>
            <person name="Loh T."/>
            <person name="Elvitigala T."/>
            <person name="Wang C."/>
            <person name="Wollam A."/>
            <person name="Fulton R.S."/>
            <person name="Clifton S.W."/>
            <person name="Jacobs J.M."/>
            <person name="Aurora R."/>
            <person name="Ghosh B.K."/>
            <person name="Sherman L.A."/>
            <person name="Smith R.D."/>
            <person name="Wilson R.K."/>
            <person name="Pakrasi H.B."/>
        </authorList>
    </citation>
    <scope>NUCLEOTIDE SEQUENCE [LARGE SCALE GENOMIC DNA]</scope>
    <source>
        <strain evidence="3">ATCC 51142 / BH68</strain>
    </source>
</reference>
<keyword evidence="1" id="KW-0812">Transmembrane</keyword>
<organism evidence="2 3">
    <name type="scientific">Crocosphaera subtropica (strain ATCC 51142 / BH68)</name>
    <name type="common">Cyanothece sp. (strain ATCC 51142)</name>
    <dbReference type="NCBI Taxonomy" id="43989"/>
    <lineage>
        <taxon>Bacteria</taxon>
        <taxon>Bacillati</taxon>
        <taxon>Cyanobacteriota</taxon>
        <taxon>Cyanophyceae</taxon>
        <taxon>Oscillatoriophycideae</taxon>
        <taxon>Chroococcales</taxon>
        <taxon>Aphanothecaceae</taxon>
        <taxon>Crocosphaera</taxon>
        <taxon>Crocosphaera subtropica</taxon>
    </lineage>
</organism>
<keyword evidence="1" id="KW-1133">Transmembrane helix</keyword>
<keyword evidence="3" id="KW-1185">Reference proteome</keyword>
<keyword evidence="1" id="KW-0472">Membrane</keyword>
<sequence length="106" mass="12577">MLLFVILFNLVITCINCYLAVKLWQLYGSLKQITYQLTNIEQQMNELFSLAPDLMLKGQQGTVQLRQFYQKFLVQLAIAQRVFETVKLLWKVWYRVSNSRLLSKKI</sequence>
<dbReference type="AlphaFoldDB" id="B1WVQ4"/>
<dbReference type="OrthoDB" id="574103at2"/>
<dbReference type="RefSeq" id="WP_009544114.1">
    <property type="nucleotide sequence ID" value="NC_010546.1"/>
</dbReference>
<dbReference type="HOGENOM" id="CLU_167641_1_0_3"/>
<dbReference type="KEGG" id="cyt:cce_1291"/>
<evidence type="ECO:0000256" key="1">
    <source>
        <dbReference type="SAM" id="Phobius"/>
    </source>
</evidence>